<dbReference type="AlphaFoldDB" id="A0A6G7PTK6"/>
<dbReference type="Proteomes" id="UP000502179">
    <property type="component" value="Chromosome"/>
</dbReference>
<name>A0A6G7PTK6_9BACT</name>
<accession>A0A6G7PTK6</accession>
<dbReference type="KEGG" id="tav:G4V39_01440"/>
<protein>
    <recommendedName>
        <fullName evidence="2">Antitoxin</fullName>
    </recommendedName>
</protein>
<dbReference type="EMBL" id="CP048877">
    <property type="protein sequence ID" value="QIJ71014.1"/>
    <property type="molecule type" value="Genomic_DNA"/>
</dbReference>
<dbReference type="InterPro" id="IPR006442">
    <property type="entry name" value="Antitoxin_Phd/YefM"/>
</dbReference>
<dbReference type="SUPFAM" id="SSF143120">
    <property type="entry name" value="YefM-like"/>
    <property type="match status" value="1"/>
</dbReference>
<organism evidence="3 4">
    <name type="scientific">Thermosulfuriphilus ammonigenes</name>
    <dbReference type="NCBI Taxonomy" id="1936021"/>
    <lineage>
        <taxon>Bacteria</taxon>
        <taxon>Pseudomonadati</taxon>
        <taxon>Thermodesulfobacteriota</taxon>
        <taxon>Thermodesulfobacteria</taxon>
        <taxon>Thermodesulfobacteriales</taxon>
        <taxon>Thermodesulfobacteriaceae</taxon>
        <taxon>Thermosulfuriphilus</taxon>
    </lineage>
</organism>
<dbReference type="InterPro" id="IPR051416">
    <property type="entry name" value="phD-YefM_TA_antitoxins"/>
</dbReference>
<dbReference type="NCBIfam" id="TIGR01552">
    <property type="entry name" value="phd_fam"/>
    <property type="match status" value="1"/>
</dbReference>
<dbReference type="Pfam" id="PF02604">
    <property type="entry name" value="PhdYeFM_antitox"/>
    <property type="match status" value="1"/>
</dbReference>
<gene>
    <name evidence="3" type="ORF">G4V39_01440</name>
</gene>
<reference evidence="3 4" key="1">
    <citation type="submission" date="2020-02" db="EMBL/GenBank/DDBJ databases">
        <title>Genome analysis of Thermosulfuriphilus ammonigenes ST65T, an anaerobic thermophilic chemolithoautotrophic bacterium isolated from a deep-sea hydrothermal vent.</title>
        <authorList>
            <person name="Slobodkina G."/>
            <person name="Allioux M."/>
            <person name="Merkel A."/>
            <person name="Alain K."/>
            <person name="Jebbar M."/>
            <person name="Slobodkin A."/>
        </authorList>
    </citation>
    <scope>NUCLEOTIDE SEQUENCE [LARGE SCALE GENOMIC DNA]</scope>
    <source>
        <strain evidence="3 4">ST65</strain>
    </source>
</reference>
<keyword evidence="4" id="KW-1185">Reference proteome</keyword>
<dbReference type="RefSeq" id="WP_166031236.1">
    <property type="nucleotide sequence ID" value="NZ_CP048877.1"/>
</dbReference>
<dbReference type="PANTHER" id="PTHR35377">
    <property type="entry name" value="ANTITOXIN VAPB49-RELATED-RELATED"/>
    <property type="match status" value="1"/>
</dbReference>
<evidence type="ECO:0000313" key="3">
    <source>
        <dbReference type="EMBL" id="QIJ71014.1"/>
    </source>
</evidence>
<evidence type="ECO:0000256" key="2">
    <source>
        <dbReference type="RuleBase" id="RU362080"/>
    </source>
</evidence>
<proteinExistence type="inferred from homology"/>
<comment type="function">
    <text evidence="2">Antitoxin component of a type II toxin-antitoxin (TA) system.</text>
</comment>
<dbReference type="InterPro" id="IPR036165">
    <property type="entry name" value="YefM-like_sf"/>
</dbReference>
<dbReference type="PANTHER" id="PTHR35377:SF4">
    <property type="entry name" value="PREVENT-HOST-DEATH FAMILY PROTEIN"/>
    <property type="match status" value="1"/>
</dbReference>
<dbReference type="Gene3D" id="3.40.1620.10">
    <property type="entry name" value="YefM-like domain"/>
    <property type="match status" value="1"/>
</dbReference>
<sequence>MRLVNMHEAKSKLSKLIKEVLAGEEIIIAKAGKPVAKLVPYRPHLEPRPFGGYENQIYIPPDFDETDEEIVKLFEGQGERLSS</sequence>
<evidence type="ECO:0000313" key="4">
    <source>
        <dbReference type="Proteomes" id="UP000502179"/>
    </source>
</evidence>
<evidence type="ECO:0000256" key="1">
    <source>
        <dbReference type="ARBA" id="ARBA00009981"/>
    </source>
</evidence>
<comment type="similarity">
    <text evidence="1 2">Belongs to the phD/YefM antitoxin family.</text>
</comment>